<evidence type="ECO:0000256" key="11">
    <source>
        <dbReference type="ARBA" id="ARBA00022833"/>
    </source>
</evidence>
<comment type="similarity">
    <text evidence="4">Belongs to the SMC family. RAD50 subfamily.</text>
</comment>
<evidence type="ECO:0000256" key="17">
    <source>
        <dbReference type="ARBA" id="ARBA00023254"/>
    </source>
</evidence>
<dbReference type="GO" id="GO:0006302">
    <property type="term" value="P:double-strand break repair"/>
    <property type="evidence" value="ECO:0007669"/>
    <property type="project" value="UniProtKB-ARBA"/>
</dbReference>
<dbReference type="Gene3D" id="3.40.50.300">
    <property type="entry name" value="P-loop containing nucleotide triphosphate hydrolases"/>
    <property type="match status" value="2"/>
</dbReference>
<evidence type="ECO:0000259" key="21">
    <source>
        <dbReference type="Pfam" id="PF13476"/>
    </source>
</evidence>
<evidence type="ECO:0000256" key="12">
    <source>
        <dbReference type="ARBA" id="ARBA00022840"/>
    </source>
</evidence>
<keyword evidence="11" id="KW-0862">Zinc</keyword>
<evidence type="ECO:0000256" key="3">
    <source>
        <dbReference type="ARBA" id="ARBA00004286"/>
    </source>
</evidence>
<evidence type="ECO:0000256" key="8">
    <source>
        <dbReference type="ARBA" id="ARBA00022741"/>
    </source>
</evidence>
<dbReference type="InterPro" id="IPR038729">
    <property type="entry name" value="Rad50/SbcC_AAA"/>
</dbReference>
<feature type="coiled-coil region" evidence="19">
    <location>
        <begin position="946"/>
        <end position="980"/>
    </location>
</feature>
<dbReference type="PANTHER" id="PTHR18867">
    <property type="entry name" value="RAD50"/>
    <property type="match status" value="1"/>
</dbReference>
<dbReference type="GO" id="GO:0016787">
    <property type="term" value="F:hydrolase activity"/>
    <property type="evidence" value="ECO:0007669"/>
    <property type="project" value="UniProtKB-KW"/>
</dbReference>
<evidence type="ECO:0000256" key="1">
    <source>
        <dbReference type="ARBA" id="ARBA00001947"/>
    </source>
</evidence>
<comment type="subcellular location">
    <subcellularLocation>
        <location evidence="3">Chromosome</location>
    </subcellularLocation>
    <subcellularLocation>
        <location evidence="2">Nucleus</location>
    </subcellularLocation>
</comment>
<evidence type="ECO:0000313" key="23">
    <source>
        <dbReference type="Proteomes" id="UP001516023"/>
    </source>
</evidence>
<keyword evidence="8" id="KW-0547">Nucleotide-binding</keyword>
<evidence type="ECO:0000256" key="4">
    <source>
        <dbReference type="ARBA" id="ARBA00009439"/>
    </source>
</evidence>
<evidence type="ECO:0000256" key="10">
    <source>
        <dbReference type="ARBA" id="ARBA00022801"/>
    </source>
</evidence>
<feature type="coiled-coil region" evidence="19">
    <location>
        <begin position="267"/>
        <end position="294"/>
    </location>
</feature>
<feature type="region of interest" description="Disordered" evidence="20">
    <location>
        <begin position="1015"/>
        <end position="1046"/>
    </location>
</feature>
<accession>A0ABD3Q8J2</accession>
<feature type="coiled-coil region" evidence="19">
    <location>
        <begin position="336"/>
        <end position="370"/>
    </location>
</feature>
<organism evidence="22 23">
    <name type="scientific">Cyclotella cryptica</name>
    <dbReference type="NCBI Taxonomy" id="29204"/>
    <lineage>
        <taxon>Eukaryota</taxon>
        <taxon>Sar</taxon>
        <taxon>Stramenopiles</taxon>
        <taxon>Ochrophyta</taxon>
        <taxon>Bacillariophyta</taxon>
        <taxon>Coscinodiscophyceae</taxon>
        <taxon>Thalassiosirophycidae</taxon>
        <taxon>Stephanodiscales</taxon>
        <taxon>Stephanodiscaceae</taxon>
        <taxon>Cyclotella</taxon>
    </lineage>
</organism>
<sequence>MASISKLSIRGIRSFSPNDEEQVIAFCFPLTIIVGANGCGKTTIIEALKYSVTGSLPPGNKSGQSFVHDPRSLGMSVVKANVKLRFNNRGNQSMVVIRSMEVTQKKSTASFKALDGIIRTQDPNTGERVSLSHKCTELDKQIPALMGVSKPILEHVVFCHQEDSSWPLQEGAVLKKRFDDIFDSTRYAKALEAIKASRKEYAAQVKDLKADLEGLKSHKHAASGFLEELENCKDQISQFDDEIQRCHEGMEKERETLAEASAVLAEIQQFDYEVDSKQQELERQEAVLASQKDMMGQDDMTGRYSYDELKTMLRELNDKQYGNQAMRELIDKEREIEEITRGLERSRNVANELNAKKGKLEAEKDAYNLLLKQRFKVMEEIHKAHGVECDLTQTQDDDTLTQGTAASRMSLSTLFTSGGTTLGEDITISQEDVEAFTRALTQKELSLKTKLNAAKERHRSDEDEMQKEIAELLAKLSAVESNKKRIEEAKREALRELEQVKSNMSSSYSRVRKADVEEARRQAADLAKSRDQFNNDPRREDIIREFKVLEDKLKSLSESIEQDTKIRDQLRSQSDAQAEIDMLEKQAAQEFDGLKDKIRENSGFLSANGEVVRVSEDDPVCPLQVVKDNIRQKYETAEREIDRCHKTVSDLRSKVTEKNALLTNHKGRLTQLRLKANQLDHEDGPVQKISRVVNALVREQRELVDEDEIYPESPPTEVIKFISKQINELGAVLKDEQISKVVKRIKKMSKIACPCCTRDFVSAAEYKAFQNRMAELADEDTSELIRVNQAKSKETAAVLSKLEVCSTTLIIYVGDRRFPTTSTRTTSLASNINAEIRELETHIEAEGDAELNNLKTALEKEEATAGSKKGGIQSLAEPIRGGALFFDLAAAFVNTMVDMAERFWEKKRQVKNKKDELKRNLLGYVGNDSRDLKRVERDITESSVAKEKAYLEISKLNNEQKSLNEKISRIANQATAAEKNARDKEDSYNRDQIAMKRQDELNELLQKLAVEETSLDKSKHPLHAERLKKESNRDSMRRSNEIEESRLGDELRSFEKDALRLQEIVDKIDDYIRSNKEREMEQIESRLISNAGMIKEDEAKIERLKPEIDLLKKQVDDSERQKTKIQNNLDLIKLERRVNELTDEVAKMVDKRGLMGAEEAEMRCSKAKAKYNEYKENKTRTEGRKQGLDEQKRMLRRKLKEPEYHDVEERHRVKMIEHETTQIVVHDLDKYYDALDKALLRYHGMKINDINKIIRELWTLTYKGEDITNIQITSDQDSGGRATRSYNYRIVMSKGNTQMDMRGRCSAGQRVLASIVIRLALAETFCLNCGVMALDEPTTNLDYENKRGLAIALAQIIASRAAQSNFQLVVITHDEDFVSMMKQELSSQTGFNMPERYYQVSREQGHDGRFYSKIHAIDWDEL</sequence>
<dbReference type="GO" id="GO:0000722">
    <property type="term" value="P:telomere maintenance via recombination"/>
    <property type="evidence" value="ECO:0007669"/>
    <property type="project" value="UniProtKB-ARBA"/>
</dbReference>
<keyword evidence="13" id="KW-0460">Magnesium</keyword>
<reference evidence="22 23" key="1">
    <citation type="journal article" date="2020" name="G3 (Bethesda)">
        <title>Improved Reference Genome for Cyclotella cryptica CCMP332, a Model for Cell Wall Morphogenesis, Salinity Adaptation, and Lipid Production in Diatoms (Bacillariophyta).</title>
        <authorList>
            <person name="Roberts W.R."/>
            <person name="Downey K.M."/>
            <person name="Ruck E.C."/>
            <person name="Traller J.C."/>
            <person name="Alverson A.J."/>
        </authorList>
    </citation>
    <scope>NUCLEOTIDE SEQUENCE [LARGE SCALE GENOMIC DNA]</scope>
    <source>
        <strain evidence="22 23">CCMP332</strain>
    </source>
</reference>
<keyword evidence="17" id="KW-0469">Meiosis</keyword>
<dbReference type="Proteomes" id="UP001516023">
    <property type="component" value="Unassembled WGS sequence"/>
</dbReference>
<evidence type="ECO:0000256" key="16">
    <source>
        <dbReference type="ARBA" id="ARBA00023242"/>
    </source>
</evidence>
<dbReference type="GO" id="GO:0005694">
    <property type="term" value="C:chromosome"/>
    <property type="evidence" value="ECO:0007669"/>
    <property type="project" value="UniProtKB-SubCell"/>
</dbReference>
<feature type="coiled-coil region" evidence="19">
    <location>
        <begin position="191"/>
        <end position="218"/>
    </location>
</feature>
<comment type="cofactor">
    <cofactor evidence="1">
        <name>Zn(2+)</name>
        <dbReference type="ChEBI" id="CHEBI:29105"/>
    </cofactor>
</comment>
<evidence type="ECO:0000256" key="20">
    <source>
        <dbReference type="SAM" id="MobiDB-lite"/>
    </source>
</evidence>
<dbReference type="InterPro" id="IPR027417">
    <property type="entry name" value="P-loop_NTPase"/>
</dbReference>
<evidence type="ECO:0000256" key="7">
    <source>
        <dbReference type="ARBA" id="ARBA00022723"/>
    </source>
</evidence>
<keyword evidence="15" id="KW-0234">DNA repair</keyword>
<keyword evidence="23" id="KW-1185">Reference proteome</keyword>
<evidence type="ECO:0000256" key="9">
    <source>
        <dbReference type="ARBA" id="ARBA00022763"/>
    </source>
</evidence>
<feature type="coiled-coil region" evidence="19">
    <location>
        <begin position="627"/>
        <end position="682"/>
    </location>
</feature>
<feature type="domain" description="Rad50/SbcC-type AAA" evidence="21">
    <location>
        <begin position="6"/>
        <end position="269"/>
    </location>
</feature>
<dbReference type="PANTHER" id="PTHR18867:SF12">
    <property type="entry name" value="DNA REPAIR PROTEIN RAD50"/>
    <property type="match status" value="1"/>
</dbReference>
<dbReference type="GO" id="GO:0005524">
    <property type="term" value="F:ATP binding"/>
    <property type="evidence" value="ECO:0007669"/>
    <property type="project" value="UniProtKB-KW"/>
</dbReference>
<comment type="caution">
    <text evidence="22">The sequence shown here is derived from an EMBL/GenBank/DDBJ whole genome shotgun (WGS) entry which is preliminary data.</text>
</comment>
<keyword evidence="16" id="KW-0539">Nucleus</keyword>
<evidence type="ECO:0000313" key="22">
    <source>
        <dbReference type="EMBL" id="KAL3794490.1"/>
    </source>
</evidence>
<protein>
    <recommendedName>
        <fullName evidence="5">DNA repair protein RAD50</fullName>
    </recommendedName>
</protein>
<dbReference type="FunFam" id="3.40.50.300:FF:000593">
    <property type="entry name" value="DNA repair protein RAD50"/>
    <property type="match status" value="1"/>
</dbReference>
<keyword evidence="10" id="KW-0378">Hydrolase</keyword>
<dbReference type="GO" id="GO:0046872">
    <property type="term" value="F:metal ion binding"/>
    <property type="evidence" value="ECO:0007669"/>
    <property type="project" value="UniProtKB-KW"/>
</dbReference>
<dbReference type="GO" id="GO:0030870">
    <property type="term" value="C:Mre11 complex"/>
    <property type="evidence" value="ECO:0007669"/>
    <property type="project" value="UniProtKB-ARBA"/>
</dbReference>
<dbReference type="SUPFAM" id="SSF52540">
    <property type="entry name" value="P-loop containing nucleoside triphosphate hydrolases"/>
    <property type="match status" value="2"/>
</dbReference>
<evidence type="ECO:0000256" key="6">
    <source>
        <dbReference type="ARBA" id="ARBA00022454"/>
    </source>
</evidence>
<evidence type="ECO:0000256" key="14">
    <source>
        <dbReference type="ARBA" id="ARBA00023054"/>
    </source>
</evidence>
<evidence type="ECO:0000256" key="19">
    <source>
        <dbReference type="SAM" id="Coils"/>
    </source>
</evidence>
<evidence type="ECO:0000256" key="13">
    <source>
        <dbReference type="ARBA" id="ARBA00022842"/>
    </source>
</evidence>
<proteinExistence type="inferred from homology"/>
<dbReference type="Pfam" id="PF13476">
    <property type="entry name" value="AAA_23"/>
    <property type="match status" value="1"/>
</dbReference>
<dbReference type="EMBL" id="JABMIG020000080">
    <property type="protein sequence ID" value="KAL3794490.1"/>
    <property type="molecule type" value="Genomic_DNA"/>
</dbReference>
<gene>
    <name evidence="22" type="ORF">HJC23_013963</name>
</gene>
<comment type="catalytic activity">
    <reaction evidence="18">
        <text>ATP + H2O = ADP + phosphate + H(+)</text>
        <dbReference type="Rhea" id="RHEA:13065"/>
        <dbReference type="ChEBI" id="CHEBI:15377"/>
        <dbReference type="ChEBI" id="CHEBI:15378"/>
        <dbReference type="ChEBI" id="CHEBI:30616"/>
        <dbReference type="ChEBI" id="CHEBI:43474"/>
        <dbReference type="ChEBI" id="CHEBI:456216"/>
    </reaction>
</comment>
<dbReference type="GO" id="GO:0051321">
    <property type="term" value="P:meiotic cell cycle"/>
    <property type="evidence" value="ECO:0007669"/>
    <property type="project" value="UniProtKB-KW"/>
</dbReference>
<keyword evidence="9" id="KW-0227">DNA damage</keyword>
<evidence type="ECO:0000256" key="5">
    <source>
        <dbReference type="ARBA" id="ARBA00017893"/>
    </source>
</evidence>
<keyword evidence="12" id="KW-0067">ATP-binding</keyword>
<name>A0ABD3Q8J2_9STRA</name>
<keyword evidence="7" id="KW-0479">Metal-binding</keyword>
<feature type="coiled-coil region" evidence="19">
    <location>
        <begin position="1094"/>
        <end position="1191"/>
    </location>
</feature>
<keyword evidence="6" id="KW-0158">Chromosome</keyword>
<evidence type="ECO:0000256" key="15">
    <source>
        <dbReference type="ARBA" id="ARBA00023204"/>
    </source>
</evidence>
<keyword evidence="14 19" id="KW-0175">Coiled coil</keyword>
<evidence type="ECO:0000256" key="2">
    <source>
        <dbReference type="ARBA" id="ARBA00004123"/>
    </source>
</evidence>
<evidence type="ECO:0000256" key="18">
    <source>
        <dbReference type="ARBA" id="ARBA00049360"/>
    </source>
</evidence>
<feature type="coiled-coil region" evidence="19">
    <location>
        <begin position="448"/>
        <end position="586"/>
    </location>
</feature>